<accession>A0A835FTX3</accession>
<evidence type="ECO:0000313" key="1">
    <source>
        <dbReference type="EMBL" id="KAF8776479.1"/>
    </source>
</evidence>
<proteinExistence type="predicted"/>
<comment type="caution">
    <text evidence="1">The sequence shown here is derived from an EMBL/GenBank/DDBJ whole genome shotgun (WGS) entry which is preliminary data.</text>
</comment>
<protein>
    <submittedName>
        <fullName evidence="1">Uncharacterized protein</fullName>
    </submittedName>
</protein>
<organism evidence="1 2">
    <name type="scientific">Digitaria exilis</name>
    <dbReference type="NCBI Taxonomy" id="1010633"/>
    <lineage>
        <taxon>Eukaryota</taxon>
        <taxon>Viridiplantae</taxon>
        <taxon>Streptophyta</taxon>
        <taxon>Embryophyta</taxon>
        <taxon>Tracheophyta</taxon>
        <taxon>Spermatophyta</taxon>
        <taxon>Magnoliopsida</taxon>
        <taxon>Liliopsida</taxon>
        <taxon>Poales</taxon>
        <taxon>Poaceae</taxon>
        <taxon>PACMAD clade</taxon>
        <taxon>Panicoideae</taxon>
        <taxon>Panicodae</taxon>
        <taxon>Paniceae</taxon>
        <taxon>Anthephorinae</taxon>
        <taxon>Digitaria</taxon>
    </lineage>
</organism>
<keyword evidence="2" id="KW-1185">Reference proteome</keyword>
<sequence>MERGLGDQRKNHPR</sequence>
<dbReference type="Proteomes" id="UP000636709">
    <property type="component" value="Unassembled WGS sequence"/>
</dbReference>
<gene>
    <name evidence="1" type="ORF">HU200_003184</name>
</gene>
<dbReference type="EMBL" id="JACEFO010000191">
    <property type="protein sequence ID" value="KAF8776479.1"/>
    <property type="molecule type" value="Genomic_DNA"/>
</dbReference>
<evidence type="ECO:0000313" key="2">
    <source>
        <dbReference type="Proteomes" id="UP000636709"/>
    </source>
</evidence>
<reference evidence="1" key="1">
    <citation type="submission" date="2020-07" db="EMBL/GenBank/DDBJ databases">
        <title>Genome sequence and genetic diversity analysis of an under-domesticated orphan crop, white fonio (Digitaria exilis).</title>
        <authorList>
            <person name="Bennetzen J.L."/>
            <person name="Chen S."/>
            <person name="Ma X."/>
            <person name="Wang X."/>
            <person name="Yssel A.E.J."/>
            <person name="Chaluvadi S.R."/>
            <person name="Johnson M."/>
            <person name="Gangashetty P."/>
            <person name="Hamidou F."/>
            <person name="Sanogo M.D."/>
            <person name="Zwaenepoel A."/>
            <person name="Wallace J."/>
            <person name="Van De Peer Y."/>
            <person name="Van Deynze A."/>
        </authorList>
    </citation>
    <scope>NUCLEOTIDE SEQUENCE</scope>
    <source>
        <tissue evidence="1">Leaves</tissue>
    </source>
</reference>
<name>A0A835FTX3_9POAL</name>